<reference evidence="2 3" key="1">
    <citation type="submission" date="2023-03" db="EMBL/GenBank/DDBJ databases">
        <title>Novel Species.</title>
        <authorList>
            <person name="Ma S."/>
        </authorList>
    </citation>
    <scope>NUCLEOTIDE SEQUENCE [LARGE SCALE GENOMIC DNA]</scope>
    <source>
        <strain evidence="2 3">B11</strain>
    </source>
</reference>
<keyword evidence="3" id="KW-1185">Reference proteome</keyword>
<dbReference type="PANTHER" id="PTHR12110">
    <property type="entry name" value="HYDROXYPYRUVATE ISOMERASE"/>
    <property type="match status" value="1"/>
</dbReference>
<dbReference type="InterPro" id="IPR050312">
    <property type="entry name" value="IolE/XylAMocC-like"/>
</dbReference>
<feature type="domain" description="Xylose isomerase-like TIM barrel" evidence="1">
    <location>
        <begin position="55"/>
        <end position="274"/>
    </location>
</feature>
<dbReference type="RefSeq" id="WP_369018956.1">
    <property type="nucleotide sequence ID" value="NZ_CP121689.1"/>
</dbReference>
<evidence type="ECO:0000259" key="1">
    <source>
        <dbReference type="Pfam" id="PF01261"/>
    </source>
</evidence>
<sequence>MKKQNFQLKDDLVIRQFIEVRKKPDFKERIEGGEKIRLSWSNWGFGLEPLEVSCARLSKFGVRYIELHGNRYGPDLGYKTQEVKKILDDYGIKVSGVCGMVNADSELSSNKPHVIQRSIDYFRRQIDMCAELGGTYVLFSPAAVGRPQKYDDSEFYRAGDALRILGDYFLQNGVRAAIEPVRSAEVSFCHTFREALELINYVNHPGVQHIGGDLYHMWVEEEHISTTLIEYGKYLTNLHLADSNRRALGKGFMDIDLVIMALYVIGYNRPDCFVTAEPLGPGADPYPAMWGKHDPKMLDELVRQTATYFYEREKEVLQASDEELLR</sequence>
<gene>
    <name evidence="2" type="ORF">QBE54_03425</name>
</gene>
<proteinExistence type="predicted"/>
<dbReference type="Proteomes" id="UP001461341">
    <property type="component" value="Chromosome"/>
</dbReference>
<keyword evidence="2" id="KW-0413">Isomerase</keyword>
<organism evidence="2 3">
    <name type="scientific">Thermatribacter velox</name>
    <dbReference type="NCBI Taxonomy" id="3039681"/>
    <lineage>
        <taxon>Bacteria</taxon>
        <taxon>Pseudomonadati</taxon>
        <taxon>Atribacterota</taxon>
        <taxon>Atribacteria</taxon>
        <taxon>Atribacterales</taxon>
        <taxon>Thermatribacteraceae</taxon>
        <taxon>Thermatribacter</taxon>
    </lineage>
</organism>
<dbReference type="Pfam" id="PF01261">
    <property type="entry name" value="AP_endonuc_2"/>
    <property type="match status" value="1"/>
</dbReference>
<dbReference type="InterPro" id="IPR036237">
    <property type="entry name" value="Xyl_isomerase-like_sf"/>
</dbReference>
<accession>A0ABZ2YDA0</accession>
<dbReference type="EMBL" id="CP121689">
    <property type="protein sequence ID" value="WZL76792.1"/>
    <property type="molecule type" value="Genomic_DNA"/>
</dbReference>
<evidence type="ECO:0000313" key="3">
    <source>
        <dbReference type="Proteomes" id="UP001461341"/>
    </source>
</evidence>
<evidence type="ECO:0000313" key="2">
    <source>
        <dbReference type="EMBL" id="WZL76792.1"/>
    </source>
</evidence>
<dbReference type="GO" id="GO:0016853">
    <property type="term" value="F:isomerase activity"/>
    <property type="evidence" value="ECO:0007669"/>
    <property type="project" value="UniProtKB-KW"/>
</dbReference>
<dbReference type="InterPro" id="IPR013022">
    <property type="entry name" value="Xyl_isomerase-like_TIM-brl"/>
</dbReference>
<name>A0ABZ2YDA0_9BACT</name>
<dbReference type="SUPFAM" id="SSF51658">
    <property type="entry name" value="Xylose isomerase-like"/>
    <property type="match status" value="1"/>
</dbReference>
<protein>
    <submittedName>
        <fullName evidence="2">Sugar phosphate isomerase/epimerase</fullName>
    </submittedName>
</protein>
<dbReference type="Gene3D" id="3.20.20.150">
    <property type="entry name" value="Divalent-metal-dependent TIM barrel enzymes"/>
    <property type="match status" value="1"/>
</dbReference>